<accession>A0A6J2JDN7</accession>
<dbReference type="PROSITE" id="PS51031">
    <property type="entry name" value="BESS"/>
    <property type="match status" value="1"/>
</dbReference>
<dbReference type="GO" id="GO:0003677">
    <property type="term" value="F:DNA binding"/>
    <property type="evidence" value="ECO:0007669"/>
    <property type="project" value="InterPro"/>
</dbReference>
<feature type="domain" description="BESS" evidence="4">
    <location>
        <begin position="240"/>
        <end position="279"/>
    </location>
</feature>
<dbReference type="GO" id="GO:0005634">
    <property type="term" value="C:nucleus"/>
    <property type="evidence" value="ECO:0007669"/>
    <property type="project" value="UniProtKB-SubCell"/>
</dbReference>
<name>A0A6J2JDN7_BOMMA</name>
<dbReference type="AlphaFoldDB" id="A0A6J2JDN7"/>
<dbReference type="GO" id="GO:0006357">
    <property type="term" value="P:regulation of transcription by RNA polymerase II"/>
    <property type="evidence" value="ECO:0007669"/>
    <property type="project" value="TreeGrafter"/>
</dbReference>
<feature type="region of interest" description="Disordered" evidence="2">
    <location>
        <begin position="313"/>
        <end position="382"/>
    </location>
</feature>
<feature type="region of interest" description="Disordered" evidence="2">
    <location>
        <begin position="422"/>
        <end position="449"/>
    </location>
</feature>
<dbReference type="OrthoDB" id="7371233at2759"/>
<dbReference type="GO" id="GO:0005667">
    <property type="term" value="C:transcription regulator complex"/>
    <property type="evidence" value="ECO:0007669"/>
    <property type="project" value="TreeGrafter"/>
</dbReference>
<dbReference type="KEGG" id="bman:114241070"/>
<dbReference type="InterPro" id="IPR004210">
    <property type="entry name" value="BESS_motif"/>
</dbReference>
<dbReference type="Pfam" id="PF10545">
    <property type="entry name" value="MADF_DNA_bdg"/>
    <property type="match status" value="1"/>
</dbReference>
<keyword evidence="5" id="KW-1185">Reference proteome</keyword>
<feature type="compositionally biased region" description="Basic residues" evidence="2">
    <location>
        <begin position="347"/>
        <end position="359"/>
    </location>
</feature>
<dbReference type="SMART" id="SM00595">
    <property type="entry name" value="MADF"/>
    <property type="match status" value="1"/>
</dbReference>
<comment type="subcellular location">
    <subcellularLocation>
        <location evidence="1">Nucleus</location>
    </subcellularLocation>
</comment>
<gene>
    <name evidence="6" type="primary">LOC114241070</name>
</gene>
<dbReference type="Proteomes" id="UP000504629">
    <property type="component" value="Unplaced"/>
</dbReference>
<evidence type="ECO:0000256" key="1">
    <source>
        <dbReference type="PROSITE-ProRule" id="PRU00371"/>
    </source>
</evidence>
<feature type="domain" description="MADF" evidence="3">
    <location>
        <begin position="53"/>
        <end position="154"/>
    </location>
</feature>
<proteinExistence type="predicted"/>
<evidence type="ECO:0000259" key="4">
    <source>
        <dbReference type="PROSITE" id="PS51031"/>
    </source>
</evidence>
<sequence>MRRAKLSPPVSRGRSCESTAVPARAPKNRTHIENAHKFKMGRSRDNDAIKSSLIISEVQKRPCLFDTNDTNYGDRAEKTRCWEEICEVVVPGWTGLGMSEKFTAGKEVQKRWRSIRDSYTKTYRQGKCLPDQCAPNSKRYQYHRQMSFLLRALQNKKPRYSQDKYESFSEVSNSPQHAPPEDVIPKIKTEVIDKPLDLKTKAEVTDRPDTVDKCNQTVIDKNPSLEIKIDANSILPDDHFDDDKLFMNSLIPLFKKMSDDTRLLCRIEVLKIIRYALQGHKCFEALKVAEDSFFRDRMSGILAKQEVDVATSKGAETRLSMTTRSADGSRPVRKRRTRSPSPLPVTTKRRGPGRPRKIRPPPSDSDEEQLSRKQCPKLKVSPVEVPRMSEMDESLIQVTSVAQMSTPLFMKMYNLERSKAAPALSSTNQPMHVSVKTEPLEDAQSQLAS</sequence>
<organism evidence="5 6">
    <name type="scientific">Bombyx mandarina</name>
    <name type="common">Wild silk moth</name>
    <name type="synonym">Wild silkworm</name>
    <dbReference type="NCBI Taxonomy" id="7092"/>
    <lineage>
        <taxon>Eukaryota</taxon>
        <taxon>Metazoa</taxon>
        <taxon>Ecdysozoa</taxon>
        <taxon>Arthropoda</taxon>
        <taxon>Hexapoda</taxon>
        <taxon>Insecta</taxon>
        <taxon>Pterygota</taxon>
        <taxon>Neoptera</taxon>
        <taxon>Endopterygota</taxon>
        <taxon>Lepidoptera</taxon>
        <taxon>Glossata</taxon>
        <taxon>Ditrysia</taxon>
        <taxon>Bombycoidea</taxon>
        <taxon>Bombycidae</taxon>
        <taxon>Bombycinae</taxon>
        <taxon>Bombyx</taxon>
    </lineage>
</organism>
<keyword evidence="1" id="KW-0539">Nucleus</keyword>
<evidence type="ECO:0000313" key="5">
    <source>
        <dbReference type="Proteomes" id="UP000504629"/>
    </source>
</evidence>
<dbReference type="PANTHER" id="PTHR12243">
    <property type="entry name" value="MADF DOMAIN TRANSCRIPTION FACTOR"/>
    <property type="match status" value="1"/>
</dbReference>
<reference evidence="6" key="1">
    <citation type="submission" date="2025-08" db="UniProtKB">
        <authorList>
            <consortium name="RefSeq"/>
        </authorList>
    </citation>
    <scope>IDENTIFICATION</scope>
    <source>
        <tissue evidence="6">Silk gland</tissue>
    </source>
</reference>
<evidence type="ECO:0000259" key="3">
    <source>
        <dbReference type="PROSITE" id="PS51029"/>
    </source>
</evidence>
<evidence type="ECO:0000313" key="6">
    <source>
        <dbReference type="RefSeq" id="XP_028027590.1"/>
    </source>
</evidence>
<dbReference type="InterPro" id="IPR039353">
    <property type="entry name" value="TF_Adf1"/>
</dbReference>
<evidence type="ECO:0000256" key="2">
    <source>
        <dbReference type="SAM" id="MobiDB-lite"/>
    </source>
</evidence>
<dbReference type="PROSITE" id="PS51029">
    <property type="entry name" value="MADF"/>
    <property type="match status" value="1"/>
</dbReference>
<dbReference type="Pfam" id="PF02944">
    <property type="entry name" value="BESS"/>
    <property type="match status" value="1"/>
</dbReference>
<dbReference type="GeneID" id="114241070"/>
<feature type="region of interest" description="Disordered" evidence="2">
    <location>
        <begin position="1"/>
        <end position="26"/>
    </location>
</feature>
<protein>
    <submittedName>
        <fullName evidence="6">Uncharacterized protein LOC114241070 isoform X1</fullName>
    </submittedName>
</protein>
<dbReference type="RefSeq" id="XP_028027590.1">
    <property type="nucleotide sequence ID" value="XM_028171789.1"/>
</dbReference>
<dbReference type="InterPro" id="IPR006578">
    <property type="entry name" value="MADF-dom"/>
</dbReference>
<dbReference type="PANTHER" id="PTHR12243:SF67">
    <property type="entry name" value="COREPRESSOR OF PANGOLIN, ISOFORM A-RELATED"/>
    <property type="match status" value="1"/>
</dbReference>